<accession>A0AA86MC41</accession>
<reference evidence="1 2" key="1">
    <citation type="submission" date="2023-09" db="EMBL/GenBank/DDBJ databases">
        <title>Analysis of phage genome (vB_Yru_GN1) of the bacterium (Yersinia ruckeri).</title>
        <authorList>
            <person name="Ganjoor M.S."/>
            <person name="Bouzari M."/>
            <person name="Soleimani-Delfan A."/>
        </authorList>
    </citation>
    <scope>NUCLEOTIDE SEQUENCE [LARGE SCALE GENOMIC DNA]</scope>
    <source>
        <strain evidence="2">vB_Yru_GN1</strain>
    </source>
</reference>
<dbReference type="Proteomes" id="UP001304813">
    <property type="component" value="Segment"/>
</dbReference>
<keyword evidence="2" id="KW-1185">Reference proteome</keyword>
<sequence length="104" mass="12148">MSNEISNGIGYSYNLPESRKIVSDHINNLISNNLFDNQINESLLVKYTKDFIINDEFILSFRNQLTSKFTDEFIQKLVGKRLGDVALIKTEIVHDEFRVFIEFK</sequence>
<proteinExistence type="predicted"/>
<protein>
    <submittedName>
        <fullName evidence="1">Uncharacterized protein</fullName>
    </submittedName>
</protein>
<evidence type="ECO:0000313" key="1">
    <source>
        <dbReference type="EMBL" id="BES79869.1"/>
    </source>
</evidence>
<name>A0AA86MC41_9CAUD</name>
<evidence type="ECO:0000313" key="2">
    <source>
        <dbReference type="Proteomes" id="UP001304813"/>
    </source>
</evidence>
<organism evidence="1 2">
    <name type="scientific">Yersinia phage vB_Yru_GN1</name>
    <dbReference type="NCBI Taxonomy" id="3074381"/>
    <lineage>
        <taxon>Viruses</taxon>
        <taxon>Duplodnaviria</taxon>
        <taxon>Heunggongvirae</taxon>
        <taxon>Uroviricota</taxon>
        <taxon>Caudoviricetes</taxon>
        <taxon>Caudoviricetes incertae sedis</taxon>
        <taxon>Sepahanvirus</taxon>
        <taxon>Sepahanvirus vB-Yru-GN1</taxon>
    </lineage>
</organism>
<dbReference type="EMBL" id="LC779065">
    <property type="protein sequence ID" value="BES79869.1"/>
    <property type="molecule type" value="Genomic_DNA"/>
</dbReference>